<organism evidence="7 8">
    <name type="scientific">Dentiscutata erythropus</name>
    <dbReference type="NCBI Taxonomy" id="1348616"/>
    <lineage>
        <taxon>Eukaryota</taxon>
        <taxon>Fungi</taxon>
        <taxon>Fungi incertae sedis</taxon>
        <taxon>Mucoromycota</taxon>
        <taxon>Glomeromycotina</taxon>
        <taxon>Glomeromycetes</taxon>
        <taxon>Diversisporales</taxon>
        <taxon>Gigasporaceae</taxon>
        <taxon>Dentiscutata</taxon>
    </lineage>
</organism>
<dbReference type="InterPro" id="IPR051415">
    <property type="entry name" value="LAAT-1"/>
</dbReference>
<proteinExistence type="predicted"/>
<dbReference type="Pfam" id="PF04193">
    <property type="entry name" value="PQ-loop"/>
    <property type="match status" value="1"/>
</dbReference>
<feature type="transmembrane region" description="Helical" evidence="6">
    <location>
        <begin position="176"/>
        <end position="200"/>
    </location>
</feature>
<feature type="transmembrane region" description="Helical" evidence="6">
    <location>
        <begin position="206"/>
        <end position="231"/>
    </location>
</feature>
<feature type="region of interest" description="Disordered" evidence="5">
    <location>
        <begin position="253"/>
        <end position="286"/>
    </location>
</feature>
<comment type="caution">
    <text evidence="7">The sequence shown here is derived from an EMBL/GenBank/DDBJ whole genome shotgun (WGS) entry which is preliminary data.</text>
</comment>
<comment type="subcellular location">
    <subcellularLocation>
        <location evidence="1">Membrane</location>
        <topology evidence="1">Multi-pass membrane protein</topology>
    </subcellularLocation>
</comment>
<evidence type="ECO:0000256" key="2">
    <source>
        <dbReference type="ARBA" id="ARBA00022692"/>
    </source>
</evidence>
<dbReference type="GO" id="GO:0016020">
    <property type="term" value="C:membrane"/>
    <property type="evidence" value="ECO:0007669"/>
    <property type="project" value="UniProtKB-SubCell"/>
</dbReference>
<keyword evidence="2 6" id="KW-0812">Transmembrane</keyword>
<keyword evidence="4 6" id="KW-0472">Membrane</keyword>
<evidence type="ECO:0000256" key="1">
    <source>
        <dbReference type="ARBA" id="ARBA00004141"/>
    </source>
</evidence>
<evidence type="ECO:0000256" key="4">
    <source>
        <dbReference type="ARBA" id="ARBA00023136"/>
    </source>
</evidence>
<protein>
    <submittedName>
        <fullName evidence="7">9559_t:CDS:1</fullName>
    </submittedName>
</protein>
<dbReference type="Gene3D" id="1.20.1280.290">
    <property type="match status" value="1"/>
</dbReference>
<dbReference type="PANTHER" id="PTHR16201:SF11">
    <property type="entry name" value="PQ-LOOP REPEAT-CONTAINING PROTEIN"/>
    <property type="match status" value="1"/>
</dbReference>
<evidence type="ECO:0000256" key="5">
    <source>
        <dbReference type="SAM" id="MobiDB-lite"/>
    </source>
</evidence>
<feature type="transmembrane region" description="Helical" evidence="6">
    <location>
        <begin position="112"/>
        <end position="134"/>
    </location>
</feature>
<name>A0A9N9I1F0_9GLOM</name>
<sequence>MGVSIRDFDPDECNRENPPLEVLIGIIIACGMLISYLPQFHMVECCSSVSAVQCFENTLGIIQLAIQFSMFALILTLFMMYFPPERKIAPYLRHIHFNSPPTRWSNDWRDSVWISIAVIVHLILTAVVSIWLLKFGTADSYEPTKYWADCLGVISMVFASVQYFPQILRTWRRKSVGALSIPMMLIQTPGSFLFVYSLAIRPGTRWTTWFVFLVTGCLQGTLLIMCICWHFRAKRLGYGPFYVGDTDADGKPLAPNEQSRLLGEGTHGHSTTSSRYDNAVHDVENS</sequence>
<evidence type="ECO:0000313" key="8">
    <source>
        <dbReference type="Proteomes" id="UP000789405"/>
    </source>
</evidence>
<dbReference type="SMART" id="SM00679">
    <property type="entry name" value="CTNS"/>
    <property type="match status" value="1"/>
</dbReference>
<dbReference type="EMBL" id="CAJVPY010010139">
    <property type="protein sequence ID" value="CAG8715874.1"/>
    <property type="molecule type" value="Genomic_DNA"/>
</dbReference>
<dbReference type="Proteomes" id="UP000789405">
    <property type="component" value="Unassembled WGS sequence"/>
</dbReference>
<evidence type="ECO:0000256" key="3">
    <source>
        <dbReference type="ARBA" id="ARBA00022989"/>
    </source>
</evidence>
<feature type="transmembrane region" description="Helical" evidence="6">
    <location>
        <begin position="20"/>
        <end position="38"/>
    </location>
</feature>
<dbReference type="OrthoDB" id="19344at2759"/>
<evidence type="ECO:0000313" key="7">
    <source>
        <dbReference type="EMBL" id="CAG8715874.1"/>
    </source>
</evidence>
<evidence type="ECO:0000256" key="6">
    <source>
        <dbReference type="SAM" id="Phobius"/>
    </source>
</evidence>
<accession>A0A9N9I1F0</accession>
<keyword evidence="3 6" id="KW-1133">Transmembrane helix</keyword>
<feature type="transmembrane region" description="Helical" evidence="6">
    <location>
        <begin position="146"/>
        <end position="164"/>
    </location>
</feature>
<feature type="transmembrane region" description="Helical" evidence="6">
    <location>
        <begin position="58"/>
        <end position="82"/>
    </location>
</feature>
<reference evidence="7" key="1">
    <citation type="submission" date="2021-06" db="EMBL/GenBank/DDBJ databases">
        <authorList>
            <person name="Kallberg Y."/>
            <person name="Tangrot J."/>
            <person name="Rosling A."/>
        </authorList>
    </citation>
    <scope>NUCLEOTIDE SEQUENCE</scope>
    <source>
        <strain evidence="7">MA453B</strain>
    </source>
</reference>
<gene>
    <name evidence="7" type="ORF">DERYTH_LOCUS13932</name>
</gene>
<dbReference type="InterPro" id="IPR006603">
    <property type="entry name" value="PQ-loop_rpt"/>
</dbReference>
<dbReference type="PANTHER" id="PTHR16201">
    <property type="entry name" value="SEVEN TRANSMEMBRANE PROTEIN 1-RELATED"/>
    <property type="match status" value="1"/>
</dbReference>
<dbReference type="AlphaFoldDB" id="A0A9N9I1F0"/>
<keyword evidence="8" id="KW-1185">Reference proteome</keyword>